<evidence type="ECO:0000313" key="2">
    <source>
        <dbReference type="EMBL" id="BES89675.1"/>
    </source>
</evidence>
<dbReference type="Proteomes" id="UP001307889">
    <property type="component" value="Chromosome 1"/>
</dbReference>
<organism evidence="2 3">
    <name type="scientific">Nesidiocoris tenuis</name>
    <dbReference type="NCBI Taxonomy" id="355587"/>
    <lineage>
        <taxon>Eukaryota</taxon>
        <taxon>Metazoa</taxon>
        <taxon>Ecdysozoa</taxon>
        <taxon>Arthropoda</taxon>
        <taxon>Hexapoda</taxon>
        <taxon>Insecta</taxon>
        <taxon>Pterygota</taxon>
        <taxon>Neoptera</taxon>
        <taxon>Paraneoptera</taxon>
        <taxon>Hemiptera</taxon>
        <taxon>Heteroptera</taxon>
        <taxon>Panheteroptera</taxon>
        <taxon>Cimicomorpha</taxon>
        <taxon>Miridae</taxon>
        <taxon>Dicyphina</taxon>
        <taxon>Nesidiocoris</taxon>
    </lineage>
</organism>
<dbReference type="Gene3D" id="3.30.60.30">
    <property type="match status" value="1"/>
</dbReference>
<feature type="chain" id="PRO_5046845910" description="Kazal-like domain-containing protein" evidence="1">
    <location>
        <begin position="20"/>
        <end position="102"/>
    </location>
</feature>
<proteinExistence type="predicted"/>
<name>A0ABN7ABP2_9HEMI</name>
<feature type="signal peptide" evidence="1">
    <location>
        <begin position="1"/>
        <end position="19"/>
    </location>
</feature>
<evidence type="ECO:0008006" key="4">
    <source>
        <dbReference type="Google" id="ProtNLM"/>
    </source>
</evidence>
<keyword evidence="1" id="KW-0732">Signal</keyword>
<evidence type="ECO:0000313" key="3">
    <source>
        <dbReference type="Proteomes" id="UP001307889"/>
    </source>
</evidence>
<gene>
    <name evidence="2" type="ORF">NTJ_02482</name>
</gene>
<dbReference type="SUPFAM" id="SSF100895">
    <property type="entry name" value="Kazal-type serine protease inhibitors"/>
    <property type="match status" value="1"/>
</dbReference>
<accession>A0ABN7ABP2</accession>
<sequence>MILRSIVICIFVVIVLVNSSQPKCNCRCPKIADVCGRNVKTKQLDTFGSDCHMLCYACTHDESWVLVNKGPCKKSKRSIISSPSEASGLFRLFRGRLSGIVE</sequence>
<evidence type="ECO:0000256" key="1">
    <source>
        <dbReference type="SAM" id="SignalP"/>
    </source>
</evidence>
<dbReference type="InterPro" id="IPR036058">
    <property type="entry name" value="Kazal_dom_sf"/>
</dbReference>
<reference evidence="2 3" key="1">
    <citation type="submission" date="2023-09" db="EMBL/GenBank/DDBJ databases">
        <title>Nesidiocoris tenuis whole genome shotgun sequence.</title>
        <authorList>
            <person name="Shibata T."/>
            <person name="Shimoda M."/>
            <person name="Kobayashi T."/>
            <person name="Uehara T."/>
        </authorList>
    </citation>
    <scope>NUCLEOTIDE SEQUENCE [LARGE SCALE GENOMIC DNA]</scope>
    <source>
        <strain evidence="2 3">Japan</strain>
    </source>
</reference>
<keyword evidence="3" id="KW-1185">Reference proteome</keyword>
<dbReference type="CDD" id="cd00104">
    <property type="entry name" value="KAZAL_FS"/>
    <property type="match status" value="1"/>
</dbReference>
<dbReference type="EMBL" id="AP028909">
    <property type="protein sequence ID" value="BES89675.1"/>
    <property type="molecule type" value="Genomic_DNA"/>
</dbReference>
<protein>
    <recommendedName>
        <fullName evidence="4">Kazal-like domain-containing protein</fullName>
    </recommendedName>
</protein>